<dbReference type="EMBL" id="QFFN01000001">
    <property type="protein sequence ID" value="PWG60729.1"/>
    <property type="molecule type" value="Genomic_DNA"/>
</dbReference>
<name>A0A2U2MV53_9BIFI</name>
<keyword evidence="8" id="KW-1208">Phospholipid metabolism</keyword>
<keyword evidence="4" id="KW-0547">Nucleotide-binding</keyword>
<evidence type="ECO:0000256" key="9">
    <source>
        <dbReference type="SAM" id="MobiDB-lite"/>
    </source>
</evidence>
<keyword evidence="7" id="KW-0594">Phospholipid biosynthesis</keyword>
<sequence>MPMRTPKSSDIRNGNGIVMCSSGSDGNRSMTDPAVPPSRGNIVVVTNPASDRGRGRSTGRQALDYLIRRCPQYGLDVIDVTGATRRESLDNARRQIARADALVVVGGDGMVSLGVNAVADCDIPLGIVACGSGNDFARGLGLPVGHLETSIEAILASLRYRSAINLDLGHVESADDGGERVNVFFAGMLNCSIDAAINDRANHSALPFGGLRYLDAGIREALHVKEYGFHVDVTYDDGNVDDYELTTPLLAIANARFIGSGIEASPNSRLDDGMLEMLWAKWKPSAPQALHVLAQAYRGRHLGNPLIGYRRISAVTISASGQGAEPPLLMSDGEIIGRVPVRVDAHHKALKLLIPPAVLRQWRHASHDGRSGEW</sequence>
<comment type="similarity">
    <text evidence="2">Belongs to the diacylglycerol/lipid kinase family.</text>
</comment>
<keyword evidence="5 11" id="KW-0418">Kinase</keyword>
<keyword evidence="6" id="KW-0067">ATP-binding</keyword>
<evidence type="ECO:0000256" key="2">
    <source>
        <dbReference type="ARBA" id="ARBA00005983"/>
    </source>
</evidence>
<dbReference type="PANTHER" id="PTHR12358:SF54">
    <property type="entry name" value="SPHINGOSINE KINASE RELATED PROTEIN"/>
    <property type="match status" value="1"/>
</dbReference>
<comment type="caution">
    <text evidence="11">The sequence shown here is derived from an EMBL/GenBank/DDBJ whole genome shotgun (WGS) entry which is preliminary data.</text>
</comment>
<evidence type="ECO:0000259" key="10">
    <source>
        <dbReference type="PROSITE" id="PS50146"/>
    </source>
</evidence>
<dbReference type="Gene3D" id="2.60.200.40">
    <property type="match status" value="1"/>
</dbReference>
<dbReference type="InterPro" id="IPR045540">
    <property type="entry name" value="YegS/DAGK_C"/>
</dbReference>
<dbReference type="AlphaFoldDB" id="A0A2U2MV53"/>
<dbReference type="Gene3D" id="3.40.50.10330">
    <property type="entry name" value="Probable inorganic polyphosphate/atp-NAD kinase, domain 1"/>
    <property type="match status" value="1"/>
</dbReference>
<evidence type="ECO:0000313" key="12">
    <source>
        <dbReference type="Proteomes" id="UP000245753"/>
    </source>
</evidence>
<keyword evidence="7" id="KW-0443">Lipid metabolism</keyword>
<evidence type="ECO:0000256" key="1">
    <source>
        <dbReference type="ARBA" id="ARBA00001946"/>
    </source>
</evidence>
<keyword evidence="3" id="KW-0808">Transferase</keyword>
<dbReference type="InterPro" id="IPR001206">
    <property type="entry name" value="Diacylglycerol_kinase_cat_dom"/>
</dbReference>
<evidence type="ECO:0000256" key="4">
    <source>
        <dbReference type="ARBA" id="ARBA00022741"/>
    </source>
</evidence>
<evidence type="ECO:0000256" key="6">
    <source>
        <dbReference type="ARBA" id="ARBA00022840"/>
    </source>
</evidence>
<evidence type="ECO:0000256" key="7">
    <source>
        <dbReference type="ARBA" id="ARBA00023209"/>
    </source>
</evidence>
<dbReference type="GO" id="GO:0008654">
    <property type="term" value="P:phospholipid biosynthetic process"/>
    <property type="evidence" value="ECO:0007669"/>
    <property type="project" value="UniProtKB-KW"/>
</dbReference>
<dbReference type="Pfam" id="PF19279">
    <property type="entry name" value="YegS_C"/>
    <property type="match status" value="1"/>
</dbReference>
<evidence type="ECO:0000313" key="11">
    <source>
        <dbReference type="EMBL" id="PWG60729.1"/>
    </source>
</evidence>
<evidence type="ECO:0000256" key="3">
    <source>
        <dbReference type="ARBA" id="ARBA00022679"/>
    </source>
</evidence>
<dbReference type="InterPro" id="IPR050187">
    <property type="entry name" value="Lipid_Phosphate_FormReg"/>
</dbReference>
<reference evidence="11 12" key="1">
    <citation type="journal article" date="2018" name="Int. J. Syst. Evol. Microbiol.">
        <title>Bifidobacterium catulorum sp. nov., a novel taxon from the faeces of the baby common marmoset (Callithrix jacchus).</title>
        <authorList>
            <person name="Modesto M."/>
            <person name="Michelini S."/>
            <person name="Oki K."/>
            <person name="Biavati B."/>
            <person name="Watanabe K."/>
            <person name="Mattarelli P."/>
        </authorList>
    </citation>
    <scope>NUCLEOTIDE SEQUENCE [LARGE SCALE GENOMIC DNA]</scope>
    <source>
        <strain evidence="11 12">MRM 8.19</strain>
    </source>
</reference>
<accession>A0A2U2MV53</accession>
<feature type="compositionally biased region" description="Polar residues" evidence="9">
    <location>
        <begin position="21"/>
        <end position="30"/>
    </location>
</feature>
<dbReference type="GO" id="GO:0005524">
    <property type="term" value="F:ATP binding"/>
    <property type="evidence" value="ECO:0007669"/>
    <property type="project" value="UniProtKB-KW"/>
</dbReference>
<feature type="domain" description="DAGKc" evidence="10">
    <location>
        <begin position="37"/>
        <end position="175"/>
    </location>
</feature>
<evidence type="ECO:0000256" key="5">
    <source>
        <dbReference type="ARBA" id="ARBA00022777"/>
    </source>
</evidence>
<dbReference type="GO" id="GO:0016301">
    <property type="term" value="F:kinase activity"/>
    <property type="evidence" value="ECO:0007669"/>
    <property type="project" value="UniProtKB-KW"/>
</dbReference>
<proteinExistence type="inferred from homology"/>
<dbReference type="PROSITE" id="PS50146">
    <property type="entry name" value="DAGK"/>
    <property type="match status" value="1"/>
</dbReference>
<dbReference type="InterPro" id="IPR017438">
    <property type="entry name" value="ATP-NAD_kinase_N"/>
</dbReference>
<dbReference type="Pfam" id="PF00781">
    <property type="entry name" value="DAGK_cat"/>
    <property type="match status" value="1"/>
</dbReference>
<dbReference type="Proteomes" id="UP000245753">
    <property type="component" value="Unassembled WGS sequence"/>
</dbReference>
<dbReference type="InterPro" id="IPR016064">
    <property type="entry name" value="NAD/diacylglycerol_kinase_sf"/>
</dbReference>
<dbReference type="SUPFAM" id="SSF111331">
    <property type="entry name" value="NAD kinase/diacylglycerol kinase-like"/>
    <property type="match status" value="1"/>
</dbReference>
<organism evidence="11 12">
    <name type="scientific">Bifidobacterium catulorum</name>
    <dbReference type="NCBI Taxonomy" id="1630173"/>
    <lineage>
        <taxon>Bacteria</taxon>
        <taxon>Bacillati</taxon>
        <taxon>Actinomycetota</taxon>
        <taxon>Actinomycetes</taxon>
        <taxon>Bifidobacteriales</taxon>
        <taxon>Bifidobacteriaceae</taxon>
        <taxon>Bifidobacterium</taxon>
    </lineage>
</organism>
<feature type="region of interest" description="Disordered" evidence="9">
    <location>
        <begin position="21"/>
        <end position="57"/>
    </location>
</feature>
<comment type="cofactor">
    <cofactor evidence="1">
        <name>Mg(2+)</name>
        <dbReference type="ChEBI" id="CHEBI:18420"/>
    </cofactor>
</comment>
<dbReference type="SMART" id="SM00046">
    <property type="entry name" value="DAGKc"/>
    <property type="match status" value="1"/>
</dbReference>
<dbReference type="PANTHER" id="PTHR12358">
    <property type="entry name" value="SPHINGOSINE KINASE"/>
    <property type="match status" value="1"/>
</dbReference>
<evidence type="ECO:0000256" key="8">
    <source>
        <dbReference type="ARBA" id="ARBA00023264"/>
    </source>
</evidence>
<protein>
    <submittedName>
        <fullName evidence="11">Diacylglycerol kinase</fullName>
    </submittedName>
</protein>
<keyword evidence="12" id="KW-1185">Reference proteome</keyword>
<keyword evidence="7" id="KW-0444">Lipid biosynthesis</keyword>
<gene>
    <name evidence="11" type="ORF">DF200_00360</name>
</gene>